<evidence type="ECO:0000259" key="1">
    <source>
        <dbReference type="Pfam" id="PF01370"/>
    </source>
</evidence>
<evidence type="ECO:0000313" key="3">
    <source>
        <dbReference type="Proteomes" id="UP000279446"/>
    </source>
</evidence>
<dbReference type="InterPro" id="IPR036291">
    <property type="entry name" value="NAD(P)-bd_dom_sf"/>
</dbReference>
<dbReference type="EMBL" id="RZNY01000002">
    <property type="protein sequence ID" value="RUT48261.1"/>
    <property type="molecule type" value="Genomic_DNA"/>
</dbReference>
<dbReference type="Pfam" id="PF01370">
    <property type="entry name" value="Epimerase"/>
    <property type="match status" value="1"/>
</dbReference>
<dbReference type="Gene3D" id="3.40.50.720">
    <property type="entry name" value="NAD(P)-binding Rossmann-like Domain"/>
    <property type="match status" value="1"/>
</dbReference>
<dbReference type="Proteomes" id="UP000279446">
    <property type="component" value="Unassembled WGS sequence"/>
</dbReference>
<dbReference type="SUPFAM" id="SSF51735">
    <property type="entry name" value="NAD(P)-binding Rossmann-fold domains"/>
    <property type="match status" value="1"/>
</dbReference>
<comment type="caution">
    <text evidence="2">The sequence shown here is derived from an EMBL/GenBank/DDBJ whole genome shotgun (WGS) entry which is preliminary data.</text>
</comment>
<gene>
    <name evidence="2" type="ORF">EJP82_03780</name>
</gene>
<proteinExistence type="predicted"/>
<feature type="domain" description="NAD-dependent epimerase/dehydratase" evidence="1">
    <location>
        <begin position="16"/>
        <end position="250"/>
    </location>
</feature>
<keyword evidence="3" id="KW-1185">Reference proteome</keyword>
<name>A0A433YEH3_9BACL</name>
<reference evidence="2 3" key="1">
    <citation type="submission" date="2018-12" db="EMBL/GenBank/DDBJ databases">
        <authorList>
            <person name="Sun L."/>
            <person name="Chen Z."/>
        </authorList>
    </citation>
    <scope>NUCLEOTIDE SEQUENCE [LARGE SCALE GENOMIC DNA]</scope>
    <source>
        <strain evidence="2 3">DSM 15890</strain>
    </source>
</reference>
<dbReference type="AlphaFoldDB" id="A0A433YEH3"/>
<dbReference type="InterPro" id="IPR001509">
    <property type="entry name" value="Epimerase_deHydtase"/>
</dbReference>
<dbReference type="OrthoDB" id="2565354at2"/>
<sequence length="321" mass="37002">MMLQSGYLTMQSKMQIAILGSTGHIAKNLIFEMNKRSEFHLHLFARKIDALNNFINLYTNDPGNITVRGLEEFSNYSYDVIINCIGIGNPSILKRDPSMVFRLTEQFDNLVLDYLQHNKNTLYLYFSSGAVYGSDFSMPVDRNSYNKLNVNHSSSNDFYSISKIYTEAKHRSYAEYNVVDLRVFGFFSQFADLTAPYFLNELITCVQKDQVFITNHSNMIRDYIHPTDLIALIDKLIFKHDLNDVFDVYSLAPISKFEIIELFEHKYNLIYQIENLPGSSPTGEKNSYYSVNNKLADIGYYPTLSSLNTIMMATDHILNND</sequence>
<protein>
    <submittedName>
        <fullName evidence="2">NAD(P)-dependent oxidoreductase</fullName>
    </submittedName>
</protein>
<organism evidence="2 3">
    <name type="scientific">Paenibacillus anaericanus</name>
    <dbReference type="NCBI Taxonomy" id="170367"/>
    <lineage>
        <taxon>Bacteria</taxon>
        <taxon>Bacillati</taxon>
        <taxon>Bacillota</taxon>
        <taxon>Bacilli</taxon>
        <taxon>Bacillales</taxon>
        <taxon>Paenibacillaceae</taxon>
        <taxon>Paenibacillus</taxon>
    </lineage>
</organism>
<accession>A0A433YEH3</accession>
<evidence type="ECO:0000313" key="2">
    <source>
        <dbReference type="EMBL" id="RUT48261.1"/>
    </source>
</evidence>